<dbReference type="HOGENOM" id="CLU_2162737_0_0_1"/>
<dbReference type="GO" id="GO:0005737">
    <property type="term" value="C:cytoplasm"/>
    <property type="evidence" value="ECO:0007669"/>
    <property type="project" value="UniProtKB-SubCell"/>
</dbReference>
<dbReference type="Proteomes" id="UP000006729">
    <property type="component" value="Chromosome 17"/>
</dbReference>
<dbReference type="InterPro" id="IPR050292">
    <property type="entry name" value="Glutamine_Synthetase"/>
</dbReference>
<dbReference type="STRING" id="3694.U5GCE8"/>
<keyword evidence="3" id="KW-0963">Cytoplasm</keyword>
<dbReference type="eggNOG" id="KOG0683">
    <property type="taxonomic scope" value="Eukaryota"/>
</dbReference>
<dbReference type="InParanoid" id="U5GCE8"/>
<comment type="catalytic activity">
    <reaction evidence="5">
        <text>L-glutamate + NH4(+) + ATP = L-glutamine + ADP + phosphate + H(+)</text>
        <dbReference type="Rhea" id="RHEA:16169"/>
        <dbReference type="ChEBI" id="CHEBI:15378"/>
        <dbReference type="ChEBI" id="CHEBI:28938"/>
        <dbReference type="ChEBI" id="CHEBI:29985"/>
        <dbReference type="ChEBI" id="CHEBI:30616"/>
        <dbReference type="ChEBI" id="CHEBI:43474"/>
        <dbReference type="ChEBI" id="CHEBI:58359"/>
        <dbReference type="ChEBI" id="CHEBI:456216"/>
        <dbReference type="EC" id="6.3.1.2"/>
    </reaction>
</comment>
<evidence type="ECO:0000313" key="6">
    <source>
        <dbReference type="EMBL" id="PNS96611.1"/>
    </source>
</evidence>
<evidence type="ECO:0000256" key="5">
    <source>
        <dbReference type="ARBA" id="ARBA00049436"/>
    </source>
</evidence>
<dbReference type="EMBL" id="CM009306">
    <property type="protein sequence ID" value="PNS96611.1"/>
    <property type="molecule type" value="Genomic_DNA"/>
</dbReference>
<dbReference type="Gene3D" id="3.30.590.10">
    <property type="entry name" value="Glutamine synthetase/guanido kinase, catalytic domain"/>
    <property type="match status" value="1"/>
</dbReference>
<evidence type="ECO:0000256" key="4">
    <source>
        <dbReference type="ARBA" id="ARBA00030668"/>
    </source>
</evidence>
<evidence type="ECO:0000256" key="1">
    <source>
        <dbReference type="ARBA" id="ARBA00004496"/>
    </source>
</evidence>
<proteinExistence type="predicted"/>
<comment type="subcellular location">
    <subcellularLocation>
        <location evidence="1">Cytoplasm</location>
    </subcellularLocation>
</comment>
<evidence type="ECO:0000256" key="3">
    <source>
        <dbReference type="ARBA" id="ARBA00022490"/>
    </source>
</evidence>
<dbReference type="GO" id="GO:0004356">
    <property type="term" value="F:glutamine synthetase activity"/>
    <property type="evidence" value="ECO:0007669"/>
    <property type="project" value="UniProtKB-EC"/>
</dbReference>
<protein>
    <recommendedName>
        <fullName evidence="4">Glutamate--ammonia ligase</fullName>
    </recommendedName>
</protein>
<evidence type="ECO:0000313" key="7">
    <source>
        <dbReference type="Proteomes" id="UP000006729"/>
    </source>
</evidence>
<name>U5GCE8_POPTR</name>
<sequence>MRNEGGYEVMKKVIEKRGLGHKERIAAHGEGDEQRLTGRLETADINTFKWVKGKGKRFPCCSSSLKEGKECFEDRRHASNMNPYLVEAMRISTNPPHEILLLVEPWKDLYQ</sequence>
<evidence type="ECO:0000256" key="2">
    <source>
        <dbReference type="ARBA" id="ARBA00011823"/>
    </source>
</evidence>
<comment type="subunit">
    <text evidence="2">Homooctamer.</text>
</comment>
<keyword evidence="7" id="KW-1185">Reference proteome</keyword>
<gene>
    <name evidence="6" type="ORF">POPTR_017G127100</name>
</gene>
<dbReference type="PANTHER" id="PTHR20852:SF110">
    <property type="entry name" value="GLUTAMINE SYNTHETASE"/>
    <property type="match status" value="1"/>
</dbReference>
<organism evidence="6 7">
    <name type="scientific">Populus trichocarpa</name>
    <name type="common">Western balsam poplar</name>
    <name type="synonym">Populus balsamifera subsp. trichocarpa</name>
    <dbReference type="NCBI Taxonomy" id="3694"/>
    <lineage>
        <taxon>Eukaryota</taxon>
        <taxon>Viridiplantae</taxon>
        <taxon>Streptophyta</taxon>
        <taxon>Embryophyta</taxon>
        <taxon>Tracheophyta</taxon>
        <taxon>Spermatophyta</taxon>
        <taxon>Magnoliopsida</taxon>
        <taxon>eudicotyledons</taxon>
        <taxon>Gunneridae</taxon>
        <taxon>Pentapetalae</taxon>
        <taxon>rosids</taxon>
        <taxon>fabids</taxon>
        <taxon>Malpighiales</taxon>
        <taxon>Salicaceae</taxon>
        <taxon>Saliceae</taxon>
        <taxon>Populus</taxon>
    </lineage>
</organism>
<accession>U5GCE8</accession>
<dbReference type="AlphaFoldDB" id="U5GCE8"/>
<dbReference type="PANTHER" id="PTHR20852">
    <property type="entry name" value="GLUTAMINE SYNTHETASE"/>
    <property type="match status" value="1"/>
</dbReference>
<reference evidence="6 7" key="1">
    <citation type="journal article" date="2006" name="Science">
        <title>The genome of black cottonwood, Populus trichocarpa (Torr. &amp; Gray).</title>
        <authorList>
            <person name="Tuskan G.A."/>
            <person name="Difazio S."/>
            <person name="Jansson S."/>
            <person name="Bohlmann J."/>
            <person name="Grigoriev I."/>
            <person name="Hellsten U."/>
            <person name="Putnam N."/>
            <person name="Ralph S."/>
            <person name="Rombauts S."/>
            <person name="Salamov A."/>
            <person name="Schein J."/>
            <person name="Sterck L."/>
            <person name="Aerts A."/>
            <person name="Bhalerao R.R."/>
            <person name="Bhalerao R.P."/>
            <person name="Blaudez D."/>
            <person name="Boerjan W."/>
            <person name="Brun A."/>
            <person name="Brunner A."/>
            <person name="Busov V."/>
            <person name="Campbell M."/>
            <person name="Carlson J."/>
            <person name="Chalot M."/>
            <person name="Chapman J."/>
            <person name="Chen G.L."/>
            <person name="Cooper D."/>
            <person name="Coutinho P.M."/>
            <person name="Couturier J."/>
            <person name="Covert S."/>
            <person name="Cronk Q."/>
            <person name="Cunningham R."/>
            <person name="Davis J."/>
            <person name="Degroeve S."/>
            <person name="Dejardin A."/>
            <person name="Depamphilis C."/>
            <person name="Detter J."/>
            <person name="Dirks B."/>
            <person name="Dubchak I."/>
            <person name="Duplessis S."/>
            <person name="Ehlting J."/>
            <person name="Ellis B."/>
            <person name="Gendler K."/>
            <person name="Goodstein D."/>
            <person name="Gribskov M."/>
            <person name="Grimwood J."/>
            <person name="Groover A."/>
            <person name="Gunter L."/>
            <person name="Hamberger B."/>
            <person name="Heinze B."/>
            <person name="Helariutta Y."/>
            <person name="Henrissat B."/>
            <person name="Holligan D."/>
            <person name="Holt R."/>
            <person name="Huang W."/>
            <person name="Islam-Faridi N."/>
            <person name="Jones S."/>
            <person name="Jones-Rhoades M."/>
            <person name="Jorgensen R."/>
            <person name="Joshi C."/>
            <person name="Kangasjarvi J."/>
            <person name="Karlsson J."/>
            <person name="Kelleher C."/>
            <person name="Kirkpatrick R."/>
            <person name="Kirst M."/>
            <person name="Kohler A."/>
            <person name="Kalluri U."/>
            <person name="Larimer F."/>
            <person name="Leebens-Mack J."/>
            <person name="Leple J.C."/>
            <person name="Locascio P."/>
            <person name="Lou Y."/>
            <person name="Lucas S."/>
            <person name="Martin F."/>
            <person name="Montanini B."/>
            <person name="Napoli C."/>
            <person name="Nelson D.R."/>
            <person name="Nelson C."/>
            <person name="Nieminen K."/>
            <person name="Nilsson O."/>
            <person name="Pereda V."/>
            <person name="Peter G."/>
            <person name="Philippe R."/>
            <person name="Pilate G."/>
            <person name="Poliakov A."/>
            <person name="Razumovskaya J."/>
            <person name="Richardson P."/>
            <person name="Rinaldi C."/>
            <person name="Ritland K."/>
            <person name="Rouze P."/>
            <person name="Ryaboy D."/>
            <person name="Schmutz J."/>
            <person name="Schrader J."/>
            <person name="Segerman B."/>
            <person name="Shin H."/>
            <person name="Siddiqui A."/>
            <person name="Sterky F."/>
            <person name="Terry A."/>
            <person name="Tsai C.J."/>
            <person name="Uberbacher E."/>
            <person name="Unneberg P."/>
            <person name="Vahala J."/>
            <person name="Wall K."/>
            <person name="Wessler S."/>
            <person name="Yang G."/>
            <person name="Yin T."/>
            <person name="Douglas C."/>
            <person name="Marra M."/>
            <person name="Sandberg G."/>
            <person name="Van de Peer Y."/>
            <person name="Rokhsar D."/>
        </authorList>
    </citation>
    <scope>NUCLEOTIDE SEQUENCE [LARGE SCALE GENOMIC DNA]</scope>
    <source>
        <strain evidence="7">cv. Nisqually</strain>
    </source>
</reference>